<evidence type="ECO:0000259" key="2">
    <source>
        <dbReference type="Pfam" id="PF05233"/>
    </source>
</evidence>
<comment type="caution">
    <text evidence="4">The sequence shown here is derived from an EMBL/GenBank/DDBJ whole genome shotgun (WGS) entry which is preliminary data.</text>
</comment>
<dbReference type="InterPro" id="IPR012909">
    <property type="entry name" value="PHA_DNA-bd_N"/>
</dbReference>
<dbReference type="Proteomes" id="UP000295375">
    <property type="component" value="Unassembled WGS sequence"/>
</dbReference>
<evidence type="ECO:0000259" key="3">
    <source>
        <dbReference type="Pfam" id="PF07879"/>
    </source>
</evidence>
<feature type="compositionally biased region" description="Basic and acidic residues" evidence="1">
    <location>
        <begin position="148"/>
        <end position="162"/>
    </location>
</feature>
<keyword evidence="5" id="KW-1185">Reference proteome</keyword>
<accession>A0A4R6USX8</accession>
<gene>
    <name evidence="4" type="ORF">EV696_11335</name>
</gene>
<dbReference type="RefSeq" id="WP_133591714.1">
    <property type="nucleotide sequence ID" value="NZ_CP037953.1"/>
</dbReference>
<dbReference type="EMBL" id="SNYM01000013">
    <property type="protein sequence ID" value="TDQ46494.1"/>
    <property type="molecule type" value="Genomic_DNA"/>
</dbReference>
<proteinExistence type="predicted"/>
<feature type="domain" description="PHA accumulation regulator DNA-binding N-terminal" evidence="3">
    <location>
        <begin position="6"/>
        <end position="66"/>
    </location>
</feature>
<dbReference type="AlphaFoldDB" id="A0A4R6USX8"/>
<dbReference type="GO" id="GO:0006355">
    <property type="term" value="P:regulation of DNA-templated transcription"/>
    <property type="evidence" value="ECO:0007669"/>
    <property type="project" value="InterPro"/>
</dbReference>
<dbReference type="OrthoDB" id="9795345at2"/>
<dbReference type="InterPro" id="IPR010134">
    <property type="entry name" value="PHA_reg_PhaR"/>
</dbReference>
<dbReference type="InterPro" id="IPR007897">
    <property type="entry name" value="PHB_accumulat"/>
</dbReference>
<evidence type="ECO:0000313" key="4">
    <source>
        <dbReference type="EMBL" id="TDQ46494.1"/>
    </source>
</evidence>
<dbReference type="NCBIfam" id="TIGR01848">
    <property type="entry name" value="PHA_reg_PhaR"/>
    <property type="match status" value="1"/>
</dbReference>
<feature type="region of interest" description="Disordered" evidence="1">
    <location>
        <begin position="143"/>
        <end position="162"/>
    </location>
</feature>
<reference evidence="4 5" key="1">
    <citation type="submission" date="2019-03" db="EMBL/GenBank/DDBJ databases">
        <title>Genomic Encyclopedia of Type Strains, Phase IV (KMG-IV): sequencing the most valuable type-strain genomes for metagenomic binning, comparative biology and taxonomic classification.</title>
        <authorList>
            <person name="Goeker M."/>
        </authorList>
    </citation>
    <scope>NUCLEOTIDE SEQUENCE [LARGE SCALE GENOMIC DNA]</scope>
    <source>
        <strain evidence="4 5">DSM 103792</strain>
    </source>
</reference>
<dbReference type="Pfam" id="PF07879">
    <property type="entry name" value="PHB_acc_N"/>
    <property type="match status" value="1"/>
</dbReference>
<sequence>MNDVRIIKKYPNRRLYDTAISSYITLHDIKELVMSYTPFKVVDAKTSDDLTRATLLQIISEEEEKGTPIFSTDILLHCIRMYGDSMQAMAGRFLEQSMKLFENTRRDATDPMKAMWQANPLQFMQSMAEQNLNMLRTMQRNFFNPEPRANKNEEATEESDKS</sequence>
<protein>
    <submittedName>
        <fullName evidence="4">Polyhydroxyalkanoate synthesis repressor PhaR</fullName>
    </submittedName>
</protein>
<dbReference type="Pfam" id="PF05233">
    <property type="entry name" value="PHB_acc"/>
    <property type="match status" value="1"/>
</dbReference>
<name>A0A4R6USX8_9GAMM</name>
<organism evidence="4 5">
    <name type="scientific">Permianibacter aggregans</name>
    <dbReference type="NCBI Taxonomy" id="1510150"/>
    <lineage>
        <taxon>Bacteria</taxon>
        <taxon>Pseudomonadati</taxon>
        <taxon>Pseudomonadota</taxon>
        <taxon>Gammaproteobacteria</taxon>
        <taxon>Pseudomonadales</taxon>
        <taxon>Pseudomonadaceae</taxon>
        <taxon>Permianibacter</taxon>
    </lineage>
</organism>
<feature type="domain" description="PHB accumulation regulatory" evidence="2">
    <location>
        <begin position="70"/>
        <end position="102"/>
    </location>
</feature>
<evidence type="ECO:0000256" key="1">
    <source>
        <dbReference type="SAM" id="MobiDB-lite"/>
    </source>
</evidence>
<evidence type="ECO:0000313" key="5">
    <source>
        <dbReference type="Proteomes" id="UP000295375"/>
    </source>
</evidence>